<feature type="compositionally biased region" description="Acidic residues" evidence="1">
    <location>
        <begin position="133"/>
        <end position="144"/>
    </location>
</feature>
<accession>A0AAN7A118</accession>
<feature type="region of interest" description="Disordered" evidence="1">
    <location>
        <begin position="1"/>
        <end position="23"/>
    </location>
</feature>
<evidence type="ECO:0000256" key="1">
    <source>
        <dbReference type="SAM" id="MobiDB-lite"/>
    </source>
</evidence>
<feature type="region of interest" description="Disordered" evidence="1">
    <location>
        <begin position="90"/>
        <end position="156"/>
    </location>
</feature>
<feature type="compositionally biased region" description="Basic and acidic residues" evidence="1">
    <location>
        <begin position="1"/>
        <end position="14"/>
    </location>
</feature>
<proteinExistence type="predicted"/>
<reference evidence="2" key="1">
    <citation type="journal article" date="2023" name="Mol. Phylogenet. Evol.">
        <title>Genome-scale phylogeny and comparative genomics of the fungal order Sordariales.</title>
        <authorList>
            <person name="Hensen N."/>
            <person name="Bonometti L."/>
            <person name="Westerberg I."/>
            <person name="Brannstrom I.O."/>
            <person name="Guillou S."/>
            <person name="Cros-Aarteil S."/>
            <person name="Calhoun S."/>
            <person name="Haridas S."/>
            <person name="Kuo A."/>
            <person name="Mondo S."/>
            <person name="Pangilinan J."/>
            <person name="Riley R."/>
            <person name="LaButti K."/>
            <person name="Andreopoulos B."/>
            <person name="Lipzen A."/>
            <person name="Chen C."/>
            <person name="Yan M."/>
            <person name="Daum C."/>
            <person name="Ng V."/>
            <person name="Clum A."/>
            <person name="Steindorff A."/>
            <person name="Ohm R.A."/>
            <person name="Martin F."/>
            <person name="Silar P."/>
            <person name="Natvig D.O."/>
            <person name="Lalanne C."/>
            <person name="Gautier V."/>
            <person name="Ament-Velasquez S.L."/>
            <person name="Kruys A."/>
            <person name="Hutchinson M.I."/>
            <person name="Powell A.J."/>
            <person name="Barry K."/>
            <person name="Miller A.N."/>
            <person name="Grigoriev I.V."/>
            <person name="Debuchy R."/>
            <person name="Gladieux P."/>
            <person name="Hiltunen Thoren M."/>
            <person name="Johannesson H."/>
        </authorList>
    </citation>
    <scope>NUCLEOTIDE SEQUENCE</scope>
    <source>
        <strain evidence="2">CBS 538.74</strain>
    </source>
</reference>
<organism evidence="2 3">
    <name type="scientific">Chaetomidium leptoderma</name>
    <dbReference type="NCBI Taxonomy" id="669021"/>
    <lineage>
        <taxon>Eukaryota</taxon>
        <taxon>Fungi</taxon>
        <taxon>Dikarya</taxon>
        <taxon>Ascomycota</taxon>
        <taxon>Pezizomycotina</taxon>
        <taxon>Sordariomycetes</taxon>
        <taxon>Sordariomycetidae</taxon>
        <taxon>Sordariales</taxon>
        <taxon>Chaetomiaceae</taxon>
        <taxon>Chaetomidium</taxon>
    </lineage>
</organism>
<name>A0AAN7A118_9PEZI</name>
<gene>
    <name evidence="2" type="ORF">C8A00DRAFT_11639</name>
</gene>
<evidence type="ECO:0000313" key="3">
    <source>
        <dbReference type="Proteomes" id="UP001302745"/>
    </source>
</evidence>
<evidence type="ECO:0000313" key="2">
    <source>
        <dbReference type="EMBL" id="KAK4157523.1"/>
    </source>
</evidence>
<dbReference type="AlphaFoldDB" id="A0AAN7A118"/>
<protein>
    <submittedName>
        <fullName evidence="2">Uncharacterized protein</fullName>
    </submittedName>
</protein>
<keyword evidence="3" id="KW-1185">Reference proteome</keyword>
<sequence length="376" mass="42236">MDPSFHEARQEFTKPKPSHSPYKLSKFQQQLRRNPYAQALATPVRRCPITSTSLPRFFFQGFDLRLHPETGKPWLVPLGLDTKVPDTATHKASEAAETGEEPVGPAQEPPPKDLQSEEEAAETGEVVRPAQESSEDVQAGEEAAEPVVEGTPNVTAKTGPSAYVLASQRLLQELQNPTSLYFKGNRRLFRMSDHGQPKLGAALNNANWRSDMDTVLLELMRRRIVEGLLHFATMVEKEDRKYLVKCELWNDVKRLKHRGCLVYLGLPEGAASSESAPPEYVPPRLSMMDFGPVRFGSKLVVHNLCELLGDAHVRQLRQESELLRDGSLFLLGRQATVTLQMRLWNLQGYMAWEEGDKTSDAGAWITKRTQPSDEHT</sequence>
<reference evidence="2" key="2">
    <citation type="submission" date="2023-05" db="EMBL/GenBank/DDBJ databases">
        <authorList>
            <consortium name="Lawrence Berkeley National Laboratory"/>
            <person name="Steindorff A."/>
            <person name="Hensen N."/>
            <person name="Bonometti L."/>
            <person name="Westerberg I."/>
            <person name="Brannstrom I.O."/>
            <person name="Guillou S."/>
            <person name="Cros-Aarteil S."/>
            <person name="Calhoun S."/>
            <person name="Haridas S."/>
            <person name="Kuo A."/>
            <person name="Mondo S."/>
            <person name="Pangilinan J."/>
            <person name="Riley R."/>
            <person name="Labutti K."/>
            <person name="Andreopoulos B."/>
            <person name="Lipzen A."/>
            <person name="Chen C."/>
            <person name="Yanf M."/>
            <person name="Daum C."/>
            <person name="Ng V."/>
            <person name="Clum A."/>
            <person name="Ohm R."/>
            <person name="Martin F."/>
            <person name="Silar P."/>
            <person name="Natvig D."/>
            <person name="Lalanne C."/>
            <person name="Gautier V."/>
            <person name="Ament-Velasquez S.L."/>
            <person name="Kruys A."/>
            <person name="Hutchinson M.I."/>
            <person name="Powell A.J."/>
            <person name="Barry K."/>
            <person name="Miller A.N."/>
            <person name="Grigoriev I.V."/>
            <person name="Debuchy R."/>
            <person name="Gladieux P."/>
            <person name="Thoren M.H."/>
            <person name="Johannesson H."/>
        </authorList>
    </citation>
    <scope>NUCLEOTIDE SEQUENCE</scope>
    <source>
        <strain evidence="2">CBS 538.74</strain>
    </source>
</reference>
<comment type="caution">
    <text evidence="2">The sequence shown here is derived from an EMBL/GenBank/DDBJ whole genome shotgun (WGS) entry which is preliminary data.</text>
</comment>
<dbReference type="EMBL" id="MU856849">
    <property type="protein sequence ID" value="KAK4157523.1"/>
    <property type="molecule type" value="Genomic_DNA"/>
</dbReference>
<dbReference type="Proteomes" id="UP001302745">
    <property type="component" value="Unassembled WGS sequence"/>
</dbReference>